<dbReference type="OMA" id="DIVIMEA"/>
<gene>
    <name evidence="2" type="ORF">HPB48_009824</name>
</gene>
<accession>A0A9J6GTW6</accession>
<dbReference type="Gene3D" id="3.30.420.10">
    <property type="entry name" value="Ribonuclease H-like superfamily/Ribonuclease H"/>
    <property type="match status" value="1"/>
</dbReference>
<sequence>MEEPYVHHVRHSGRQSVNVWGCVTRQGLGPLIRLDGRFNAVSYERLLVTELVPFILDGPFPDGLFWFQQDPSPIHTARPVRSALEELGIQFLPWPAKSPDLNIIENVWGMMKISLGKQALHNASKDELWEAVKNEWGIMKSRNELIASLYSSLPRRIEEVVRRRGEMLRY</sequence>
<organism evidence="2 3">
    <name type="scientific">Haemaphysalis longicornis</name>
    <name type="common">Bush tick</name>
    <dbReference type="NCBI Taxonomy" id="44386"/>
    <lineage>
        <taxon>Eukaryota</taxon>
        <taxon>Metazoa</taxon>
        <taxon>Ecdysozoa</taxon>
        <taxon>Arthropoda</taxon>
        <taxon>Chelicerata</taxon>
        <taxon>Arachnida</taxon>
        <taxon>Acari</taxon>
        <taxon>Parasitiformes</taxon>
        <taxon>Ixodida</taxon>
        <taxon>Ixodoidea</taxon>
        <taxon>Ixodidae</taxon>
        <taxon>Haemaphysalinae</taxon>
        <taxon>Haemaphysalis</taxon>
    </lineage>
</organism>
<dbReference type="EMBL" id="JABSTR010000008">
    <property type="protein sequence ID" value="KAH9378152.1"/>
    <property type="molecule type" value="Genomic_DNA"/>
</dbReference>
<protein>
    <recommendedName>
        <fullName evidence="1">Tc1-like transposase DDE domain-containing protein</fullName>
    </recommendedName>
</protein>
<proteinExistence type="predicted"/>
<evidence type="ECO:0000313" key="2">
    <source>
        <dbReference type="EMBL" id="KAH9378152.1"/>
    </source>
</evidence>
<comment type="caution">
    <text evidence="2">The sequence shown here is derived from an EMBL/GenBank/DDBJ whole genome shotgun (WGS) entry which is preliminary data.</text>
</comment>
<dbReference type="InterPro" id="IPR038717">
    <property type="entry name" value="Tc1-like_DDE_dom"/>
</dbReference>
<dbReference type="Pfam" id="PF13358">
    <property type="entry name" value="DDE_3"/>
    <property type="match status" value="1"/>
</dbReference>
<feature type="domain" description="Tc1-like transposase DDE" evidence="1">
    <location>
        <begin position="14"/>
        <end position="119"/>
    </location>
</feature>
<dbReference type="InterPro" id="IPR036397">
    <property type="entry name" value="RNaseH_sf"/>
</dbReference>
<reference evidence="2 3" key="1">
    <citation type="journal article" date="2020" name="Cell">
        <title>Large-Scale Comparative Analyses of Tick Genomes Elucidate Their Genetic Diversity and Vector Capacities.</title>
        <authorList>
            <consortium name="Tick Genome and Microbiome Consortium (TIGMIC)"/>
            <person name="Jia N."/>
            <person name="Wang J."/>
            <person name="Shi W."/>
            <person name="Du L."/>
            <person name="Sun Y."/>
            <person name="Zhan W."/>
            <person name="Jiang J.F."/>
            <person name="Wang Q."/>
            <person name="Zhang B."/>
            <person name="Ji P."/>
            <person name="Bell-Sakyi L."/>
            <person name="Cui X.M."/>
            <person name="Yuan T.T."/>
            <person name="Jiang B.G."/>
            <person name="Yang W.F."/>
            <person name="Lam T.T."/>
            <person name="Chang Q.C."/>
            <person name="Ding S.J."/>
            <person name="Wang X.J."/>
            <person name="Zhu J.G."/>
            <person name="Ruan X.D."/>
            <person name="Zhao L."/>
            <person name="Wei J.T."/>
            <person name="Ye R.Z."/>
            <person name="Que T.C."/>
            <person name="Du C.H."/>
            <person name="Zhou Y.H."/>
            <person name="Cheng J.X."/>
            <person name="Dai P.F."/>
            <person name="Guo W.B."/>
            <person name="Han X.H."/>
            <person name="Huang E.J."/>
            <person name="Li L.F."/>
            <person name="Wei W."/>
            <person name="Gao Y.C."/>
            <person name="Liu J.Z."/>
            <person name="Shao H.Z."/>
            <person name="Wang X."/>
            <person name="Wang C.C."/>
            <person name="Yang T.C."/>
            <person name="Huo Q.B."/>
            <person name="Li W."/>
            <person name="Chen H.Y."/>
            <person name="Chen S.E."/>
            <person name="Zhou L.G."/>
            <person name="Ni X.B."/>
            <person name="Tian J.H."/>
            <person name="Sheng Y."/>
            <person name="Liu T."/>
            <person name="Pan Y.S."/>
            <person name="Xia L.Y."/>
            <person name="Li J."/>
            <person name="Zhao F."/>
            <person name="Cao W.C."/>
        </authorList>
    </citation>
    <scope>NUCLEOTIDE SEQUENCE [LARGE SCALE GENOMIC DNA]</scope>
    <source>
        <strain evidence="2">HaeL-2018</strain>
    </source>
</reference>
<dbReference type="AlphaFoldDB" id="A0A9J6GTW6"/>
<evidence type="ECO:0000313" key="3">
    <source>
        <dbReference type="Proteomes" id="UP000821853"/>
    </source>
</evidence>
<evidence type="ECO:0000259" key="1">
    <source>
        <dbReference type="Pfam" id="PF13358"/>
    </source>
</evidence>
<dbReference type="PANTHER" id="PTHR47326">
    <property type="entry name" value="TRANSPOSABLE ELEMENT TC3 TRANSPOSASE-LIKE PROTEIN"/>
    <property type="match status" value="1"/>
</dbReference>
<dbReference type="Proteomes" id="UP000821853">
    <property type="component" value="Unassembled WGS sequence"/>
</dbReference>
<keyword evidence="3" id="KW-1185">Reference proteome</keyword>
<dbReference type="OrthoDB" id="4843387at2759"/>
<dbReference type="PANTHER" id="PTHR47326:SF1">
    <property type="entry name" value="HTH PSQ-TYPE DOMAIN-CONTAINING PROTEIN"/>
    <property type="match status" value="1"/>
</dbReference>
<name>A0A9J6GTW6_HAELO</name>
<dbReference type="GO" id="GO:0003676">
    <property type="term" value="F:nucleic acid binding"/>
    <property type="evidence" value="ECO:0007669"/>
    <property type="project" value="InterPro"/>
</dbReference>
<dbReference type="VEuPathDB" id="VectorBase:HLOH_053539"/>